<evidence type="ECO:0000256" key="1">
    <source>
        <dbReference type="ARBA" id="ARBA00022801"/>
    </source>
</evidence>
<dbReference type="EMBL" id="FN649056">
    <property type="protein sequence ID" value="CBN78039.1"/>
    <property type="molecule type" value="Genomic_DNA"/>
</dbReference>
<dbReference type="PANTHER" id="PTHR14950">
    <property type="entry name" value="DICER-RELATED"/>
    <property type="match status" value="1"/>
</dbReference>
<dbReference type="GO" id="GO:0006396">
    <property type="term" value="P:RNA processing"/>
    <property type="evidence" value="ECO:0007669"/>
    <property type="project" value="InterPro"/>
</dbReference>
<evidence type="ECO:0000256" key="2">
    <source>
        <dbReference type="SAM" id="MobiDB-lite"/>
    </source>
</evidence>
<organism evidence="4 5">
    <name type="scientific">Ectocarpus siliculosus</name>
    <name type="common">Brown alga</name>
    <name type="synonym">Conferva siliculosa</name>
    <dbReference type="NCBI Taxonomy" id="2880"/>
    <lineage>
        <taxon>Eukaryota</taxon>
        <taxon>Sar</taxon>
        <taxon>Stramenopiles</taxon>
        <taxon>Ochrophyta</taxon>
        <taxon>PX clade</taxon>
        <taxon>Phaeophyceae</taxon>
        <taxon>Ectocarpales</taxon>
        <taxon>Ectocarpaceae</taxon>
        <taxon>Ectocarpus</taxon>
    </lineage>
</organism>
<dbReference type="CDD" id="cd00593">
    <property type="entry name" value="RIBOc"/>
    <property type="match status" value="1"/>
</dbReference>
<dbReference type="InterPro" id="IPR000999">
    <property type="entry name" value="RNase_III_dom"/>
</dbReference>
<dbReference type="PROSITE" id="PS50142">
    <property type="entry name" value="RNASE_3_2"/>
    <property type="match status" value="1"/>
</dbReference>
<dbReference type="InParanoid" id="D8LTJ8"/>
<dbReference type="OrthoDB" id="67027at2759"/>
<sequence>MATRDEAAFLQHSLPAVEHALGYCFGDRRLLLTALTHRSFCNETHTASGDFDELEWLGDSVLQLAVSSWLFRSAKGSRRSSGQLSATRQRFVDSHACESFARQLNLLPYLRIGHGQPVGGTKILADCFEAVLGAVYVDAGGCSDLEPIHAILARVIPSYKHGRRLQEPRQPPHPRHPHTHTHTHTPPRPPAEEPRKLMNLAHRLTQIAKRDADRVQGGGGAAQPMQGDAPAPPPLSRAANGSDRDPLEVVREFDGRLREFQGNVLRGGALSFSSRAFAGAFGEDEARFFSAVATGCPERCALLDSVLDGSSMLRKHFDGAPPGAERVVMEVVPVPSELRLQTFTVVEFLLNHVLQPQGGSGEPADNPVLRLIRSAPHGDATIAFLSSIVTETATNLLLNAHQRATISAGVSLAPLPAPLYSPPVPNGLPTTASVYMSPPPPGSPMSPLSPPPLPGPSAGRGPPPHLGLPSPQNHLDLPRRKRSPPHRGGGPWGAAGPRGRGGGWGRRGGRGGGGGGGIARGRC</sequence>
<dbReference type="SUPFAM" id="SSF69065">
    <property type="entry name" value="RNase III domain-like"/>
    <property type="match status" value="1"/>
</dbReference>
<dbReference type="AlphaFoldDB" id="D8LTJ8"/>
<feature type="domain" description="RNase III" evidence="3">
    <location>
        <begin position="14"/>
        <end position="140"/>
    </location>
</feature>
<reference evidence="4 5" key="1">
    <citation type="journal article" date="2010" name="Nature">
        <title>The Ectocarpus genome and the independent evolution of multicellularity in brown algae.</title>
        <authorList>
            <person name="Cock J.M."/>
            <person name="Sterck L."/>
            <person name="Rouze P."/>
            <person name="Scornet D."/>
            <person name="Allen A.E."/>
            <person name="Amoutzias G."/>
            <person name="Anthouard V."/>
            <person name="Artiguenave F."/>
            <person name="Aury J.M."/>
            <person name="Badger J.H."/>
            <person name="Beszteri B."/>
            <person name="Billiau K."/>
            <person name="Bonnet E."/>
            <person name="Bothwell J.H."/>
            <person name="Bowler C."/>
            <person name="Boyen C."/>
            <person name="Brownlee C."/>
            <person name="Carrano C.J."/>
            <person name="Charrier B."/>
            <person name="Cho G.Y."/>
            <person name="Coelho S.M."/>
            <person name="Collen J."/>
            <person name="Corre E."/>
            <person name="Da Silva C."/>
            <person name="Delage L."/>
            <person name="Delaroque N."/>
            <person name="Dittami S.M."/>
            <person name="Doulbeau S."/>
            <person name="Elias M."/>
            <person name="Farnham G."/>
            <person name="Gachon C.M."/>
            <person name="Gschloessl B."/>
            <person name="Heesch S."/>
            <person name="Jabbari K."/>
            <person name="Jubin C."/>
            <person name="Kawai H."/>
            <person name="Kimura K."/>
            <person name="Kloareg B."/>
            <person name="Kupper F.C."/>
            <person name="Lang D."/>
            <person name="Le Bail A."/>
            <person name="Leblanc C."/>
            <person name="Lerouge P."/>
            <person name="Lohr M."/>
            <person name="Lopez P.J."/>
            <person name="Martens C."/>
            <person name="Maumus F."/>
            <person name="Michel G."/>
            <person name="Miranda-Saavedra D."/>
            <person name="Morales J."/>
            <person name="Moreau H."/>
            <person name="Motomura T."/>
            <person name="Nagasato C."/>
            <person name="Napoli C.A."/>
            <person name="Nelson D.R."/>
            <person name="Nyvall-Collen P."/>
            <person name="Peters A.F."/>
            <person name="Pommier C."/>
            <person name="Potin P."/>
            <person name="Poulain J."/>
            <person name="Quesneville H."/>
            <person name="Read B."/>
            <person name="Rensing S.A."/>
            <person name="Ritter A."/>
            <person name="Rousvoal S."/>
            <person name="Samanta M."/>
            <person name="Samson G."/>
            <person name="Schroeder D.C."/>
            <person name="Segurens B."/>
            <person name="Strittmatter M."/>
            <person name="Tonon T."/>
            <person name="Tregear J.W."/>
            <person name="Valentin K."/>
            <person name="von Dassow P."/>
            <person name="Yamagishi T."/>
            <person name="Van de Peer Y."/>
            <person name="Wincker P."/>
        </authorList>
    </citation>
    <scope>NUCLEOTIDE SEQUENCE [LARGE SCALE GENOMIC DNA]</scope>
    <source>
        <strain evidence="5">Ec32 / CCAP1310/4</strain>
    </source>
</reference>
<evidence type="ECO:0000313" key="4">
    <source>
        <dbReference type="EMBL" id="CBN78039.1"/>
    </source>
</evidence>
<evidence type="ECO:0000313" key="5">
    <source>
        <dbReference type="Proteomes" id="UP000002630"/>
    </source>
</evidence>
<dbReference type="eggNOG" id="KOG1817">
    <property type="taxonomic scope" value="Eukaryota"/>
</dbReference>
<feature type="compositionally biased region" description="Basic residues" evidence="2">
    <location>
        <begin position="172"/>
        <end position="185"/>
    </location>
</feature>
<dbReference type="Pfam" id="PF14622">
    <property type="entry name" value="Ribonucleas_3_3"/>
    <property type="match status" value="1"/>
</dbReference>
<keyword evidence="1" id="KW-0378">Hydrolase</keyword>
<dbReference type="STRING" id="2880.D8LTJ8"/>
<feature type="compositionally biased region" description="Gly residues" evidence="2">
    <location>
        <begin position="487"/>
        <end position="523"/>
    </location>
</feature>
<proteinExistence type="predicted"/>
<feature type="region of interest" description="Disordered" evidence="2">
    <location>
        <begin position="161"/>
        <end position="193"/>
    </location>
</feature>
<dbReference type="Proteomes" id="UP000002630">
    <property type="component" value="Linkage Group LG15"/>
</dbReference>
<protein>
    <submittedName>
        <fullName evidence="4">RNAseIII</fullName>
    </submittedName>
</protein>
<accession>D8LTJ8</accession>
<dbReference type="GO" id="GO:0004525">
    <property type="term" value="F:ribonuclease III activity"/>
    <property type="evidence" value="ECO:0007669"/>
    <property type="project" value="InterPro"/>
</dbReference>
<keyword evidence="5" id="KW-1185">Reference proteome</keyword>
<gene>
    <name evidence="4" type="ORF">Esi_0082_0066</name>
</gene>
<feature type="compositionally biased region" description="Pro residues" evidence="2">
    <location>
        <begin position="437"/>
        <end position="466"/>
    </location>
</feature>
<feature type="region of interest" description="Disordered" evidence="2">
    <location>
        <begin position="211"/>
        <end position="245"/>
    </location>
</feature>
<dbReference type="Gene3D" id="1.10.1520.10">
    <property type="entry name" value="Ribonuclease III domain"/>
    <property type="match status" value="1"/>
</dbReference>
<dbReference type="SMART" id="SM00535">
    <property type="entry name" value="RIBOc"/>
    <property type="match status" value="1"/>
</dbReference>
<dbReference type="InterPro" id="IPR036389">
    <property type="entry name" value="RNase_III_sf"/>
</dbReference>
<evidence type="ECO:0000259" key="3">
    <source>
        <dbReference type="PROSITE" id="PS50142"/>
    </source>
</evidence>
<name>D8LTJ8_ECTSI</name>
<dbReference type="EMBL" id="FN649740">
    <property type="protein sequence ID" value="CBN78039.1"/>
    <property type="molecule type" value="Genomic_DNA"/>
</dbReference>
<feature type="region of interest" description="Disordered" evidence="2">
    <location>
        <begin position="431"/>
        <end position="523"/>
    </location>
</feature>